<evidence type="ECO:0000256" key="2">
    <source>
        <dbReference type="SAM" id="Phobius"/>
    </source>
</evidence>
<dbReference type="OrthoDB" id="4347at2759"/>
<protein>
    <submittedName>
        <fullName evidence="3">Uncharacterized protein</fullName>
    </submittedName>
</protein>
<dbReference type="GeneID" id="20524735"/>
<name>A0A058ZDD7_FONAL</name>
<keyword evidence="2" id="KW-1133">Transmembrane helix</keyword>
<feature type="compositionally biased region" description="Low complexity" evidence="1">
    <location>
        <begin position="16"/>
        <end position="28"/>
    </location>
</feature>
<keyword evidence="2" id="KW-0472">Membrane</keyword>
<dbReference type="RefSeq" id="XP_009492126.1">
    <property type="nucleotide sequence ID" value="XM_009493851.1"/>
</dbReference>
<feature type="transmembrane region" description="Helical" evidence="2">
    <location>
        <begin position="47"/>
        <end position="68"/>
    </location>
</feature>
<organism evidence="3">
    <name type="scientific">Fonticula alba</name>
    <name type="common">Slime mold</name>
    <dbReference type="NCBI Taxonomy" id="691883"/>
    <lineage>
        <taxon>Eukaryota</taxon>
        <taxon>Rotosphaerida</taxon>
        <taxon>Fonticulaceae</taxon>
        <taxon>Fonticula</taxon>
    </lineage>
</organism>
<dbReference type="GO" id="GO:0005737">
    <property type="term" value="C:cytoplasm"/>
    <property type="evidence" value="ECO:0007669"/>
    <property type="project" value="TreeGrafter"/>
</dbReference>
<dbReference type="AlphaFoldDB" id="A0A058ZDD7"/>
<accession>A0A058ZDD7</accession>
<dbReference type="EMBL" id="KB932201">
    <property type="protein sequence ID" value="KCV72425.1"/>
    <property type="molecule type" value="Genomic_DNA"/>
</dbReference>
<dbReference type="PANTHER" id="PTHR28110">
    <property type="entry name" value="TRANSMEMBRANE PROTEIN"/>
    <property type="match status" value="1"/>
</dbReference>
<dbReference type="InterPro" id="IPR055323">
    <property type="entry name" value="C57A10.07/YOR238W"/>
</dbReference>
<dbReference type="eggNOG" id="KOG4533">
    <property type="taxonomic scope" value="Eukaryota"/>
</dbReference>
<sequence>MTRLPLYQADNGRRVGTTSAAPSPTGAAKAGGGFFARARAPRRRGGLVLVLLAAGAGLAIGLVMGLLAGRAPGPRALEGHLLQAMARGPGHVRQAARLGLEQVALAHKALEEDLPPGAGDALLAAAVALQQQQPKQRHAQPYDPAARAFPLLAWQRGAVAAVAAGHAGPATHLVMVPCLGIWLGSPDVLDSAAAAREALLQPGLWDLGSLPGHIQPAAYVAAIVGHIGRALDQAAADPEAVVIFSGSATRPAGGPGGAAIRSEGASYWLAASTLLRFGLAGTEAPAKQAGTGGAAGVRLPVLRRLTTEEFARDSLENLLFSVARFRAFTMQYPARVTVVGLQLKRRRFVGQHRRAMRWPRAGFHYIGLDAVATGPGQDDRFEEHFARAPFARDPYGCGADTLHAARRLAEGRSAGPPGLVPVAIDHMAARSSTAAAVAAAAGPADLAATTDGPASAGALPCEETGLPPLAPGSLLRKRLQRDPHRRAVAGIGGYMAAAPEMADLLAHCDTGLFTGVLPWARRARPVP</sequence>
<dbReference type="Proteomes" id="UP000030693">
    <property type="component" value="Unassembled WGS sequence"/>
</dbReference>
<dbReference type="PANTHER" id="PTHR28110:SF1">
    <property type="entry name" value="TRANSMEMBRANE PROTEIN"/>
    <property type="match status" value="1"/>
</dbReference>
<feature type="region of interest" description="Disordered" evidence="1">
    <location>
        <begin position="9"/>
        <end position="30"/>
    </location>
</feature>
<keyword evidence="4" id="KW-1185">Reference proteome</keyword>
<gene>
    <name evidence="3" type="ORF">H696_00010</name>
</gene>
<evidence type="ECO:0000313" key="4">
    <source>
        <dbReference type="Proteomes" id="UP000030693"/>
    </source>
</evidence>
<keyword evidence="2" id="KW-0812">Transmembrane</keyword>
<reference evidence="3" key="1">
    <citation type="submission" date="2013-04" db="EMBL/GenBank/DDBJ databases">
        <title>The Genome Sequence of Fonticula alba ATCC 38817.</title>
        <authorList>
            <consortium name="The Broad Institute Genomics Platform"/>
            <person name="Russ C."/>
            <person name="Cuomo C."/>
            <person name="Burger G."/>
            <person name="Gray M.W."/>
            <person name="Holland P.W.H."/>
            <person name="King N."/>
            <person name="Lang F.B.F."/>
            <person name="Roger A.J."/>
            <person name="Ruiz-Trillo I."/>
            <person name="Brown M."/>
            <person name="Walker B."/>
            <person name="Young S."/>
            <person name="Zeng Q."/>
            <person name="Gargeya S."/>
            <person name="Fitzgerald M."/>
            <person name="Haas B."/>
            <person name="Abouelleil A."/>
            <person name="Allen A.W."/>
            <person name="Alvarado L."/>
            <person name="Arachchi H.M."/>
            <person name="Berlin A.M."/>
            <person name="Chapman S.B."/>
            <person name="Gainer-Dewar J."/>
            <person name="Goldberg J."/>
            <person name="Griggs A."/>
            <person name="Gujja S."/>
            <person name="Hansen M."/>
            <person name="Howarth C."/>
            <person name="Imamovic A."/>
            <person name="Ireland A."/>
            <person name="Larimer J."/>
            <person name="McCowan C."/>
            <person name="Murphy C."/>
            <person name="Pearson M."/>
            <person name="Poon T.W."/>
            <person name="Priest M."/>
            <person name="Roberts A."/>
            <person name="Saif S."/>
            <person name="Shea T."/>
            <person name="Sisk P."/>
            <person name="Sykes S."/>
            <person name="Wortman J."/>
            <person name="Nusbaum C."/>
            <person name="Birren B."/>
        </authorList>
    </citation>
    <scope>NUCLEOTIDE SEQUENCE [LARGE SCALE GENOMIC DNA]</scope>
    <source>
        <strain evidence="3">ATCC 38817</strain>
    </source>
</reference>
<evidence type="ECO:0000256" key="1">
    <source>
        <dbReference type="SAM" id="MobiDB-lite"/>
    </source>
</evidence>
<evidence type="ECO:0000313" key="3">
    <source>
        <dbReference type="EMBL" id="KCV72425.1"/>
    </source>
</evidence>
<proteinExistence type="predicted"/>